<dbReference type="InterPro" id="IPR041542">
    <property type="entry name" value="GH43_C2"/>
</dbReference>
<evidence type="ECO:0000313" key="4">
    <source>
        <dbReference type="Proteomes" id="UP000034392"/>
    </source>
</evidence>
<dbReference type="Gene3D" id="2.60.120.200">
    <property type="match status" value="1"/>
</dbReference>
<name>A0A0F7KRY9_9SPHN</name>
<gene>
    <name evidence="3" type="ORF">WYH_02190</name>
</gene>
<feature type="region of interest" description="Disordered" evidence="1">
    <location>
        <begin position="195"/>
        <end position="226"/>
    </location>
</feature>
<keyword evidence="2" id="KW-0732">Signal</keyword>
<dbReference type="InterPro" id="IPR013320">
    <property type="entry name" value="ConA-like_dom_sf"/>
</dbReference>
<evidence type="ECO:0000256" key="1">
    <source>
        <dbReference type="SAM" id="MobiDB-lite"/>
    </source>
</evidence>
<evidence type="ECO:0000313" key="3">
    <source>
        <dbReference type="EMBL" id="AKH43223.1"/>
    </source>
</evidence>
<dbReference type="RefSeq" id="WP_046903837.1">
    <property type="nucleotide sequence ID" value="NZ_CP011452.2"/>
</dbReference>
<reference evidence="3" key="1">
    <citation type="submission" date="2015-05" db="EMBL/GenBank/DDBJ databases">
        <title>The complete genome of Altererythrobacter atlanticus strain 26DY36.</title>
        <authorList>
            <person name="Wu Y.-H."/>
            <person name="Cheng H."/>
            <person name="Wu X.-W."/>
        </authorList>
    </citation>
    <scope>NUCLEOTIDE SEQUENCE [LARGE SCALE GENOMIC DNA]</scope>
    <source>
        <strain evidence="3">26DY36</strain>
    </source>
</reference>
<accession>A0A0F7KRY9</accession>
<dbReference type="EMBL" id="CP011452">
    <property type="protein sequence ID" value="AKH43223.1"/>
    <property type="molecule type" value="Genomic_DNA"/>
</dbReference>
<feature type="compositionally biased region" description="Basic and acidic residues" evidence="1">
    <location>
        <begin position="216"/>
        <end position="226"/>
    </location>
</feature>
<evidence type="ECO:0000256" key="2">
    <source>
        <dbReference type="SAM" id="SignalP"/>
    </source>
</evidence>
<organism evidence="3 4">
    <name type="scientific">Croceibacterium atlanticum</name>
    <dbReference type="NCBI Taxonomy" id="1267766"/>
    <lineage>
        <taxon>Bacteria</taxon>
        <taxon>Pseudomonadati</taxon>
        <taxon>Pseudomonadota</taxon>
        <taxon>Alphaproteobacteria</taxon>
        <taxon>Sphingomonadales</taxon>
        <taxon>Erythrobacteraceae</taxon>
        <taxon>Croceibacterium</taxon>
    </lineage>
</organism>
<dbReference type="OrthoDB" id="7433114at2"/>
<proteinExistence type="predicted"/>
<protein>
    <submittedName>
        <fullName evidence="3">Uncharacterized protein</fullName>
    </submittedName>
</protein>
<dbReference type="AlphaFoldDB" id="A0A0F7KRY9"/>
<sequence length="226" mass="24240">MMRSALLAFLALTSSATAQDHPVAIFDRFDLRSDLAADSPAQENRAADPATASADWWQLTDGKLAISASREPLWSARPTFLEFPVDGQDFSATALLDYAELAAGDVAGLVARQDADQWISIQVERIEPADLVAVRVRAGKSSPPAGKLVFTTALPGTFKQRVKLRIDADDGRYRLLFAQENGLWQIVAEDVTGPFPPAAPDAQPPAISVGPFATDGADRLSAADRH</sequence>
<dbReference type="SUPFAM" id="SSF49899">
    <property type="entry name" value="Concanavalin A-like lectins/glucanases"/>
    <property type="match status" value="1"/>
</dbReference>
<keyword evidence="4" id="KW-1185">Reference proteome</keyword>
<feature type="chain" id="PRO_5043870363" evidence="2">
    <location>
        <begin position="19"/>
        <end position="226"/>
    </location>
</feature>
<dbReference type="KEGG" id="aay:WYH_02190"/>
<dbReference type="PATRIC" id="fig|1267766.3.peg.2217"/>
<dbReference type="Proteomes" id="UP000034392">
    <property type="component" value="Chromosome"/>
</dbReference>
<feature type="signal peptide" evidence="2">
    <location>
        <begin position="1"/>
        <end position="18"/>
    </location>
</feature>
<dbReference type="STRING" id="1267766.WYH_02190"/>
<dbReference type="Pfam" id="PF17851">
    <property type="entry name" value="GH43_C2"/>
    <property type="match status" value="1"/>
</dbReference>